<reference evidence="2 3" key="1">
    <citation type="submission" date="2020-04" db="EMBL/GenBank/DDBJ databases">
        <title>Perkinsus chesapeaki whole genome sequence.</title>
        <authorList>
            <person name="Bogema D.R."/>
        </authorList>
    </citation>
    <scope>NUCLEOTIDE SEQUENCE [LARGE SCALE GENOMIC DNA]</scope>
    <source>
        <strain evidence="2">ATCC PRA-425</strain>
    </source>
</reference>
<dbReference type="PANTHER" id="PTHR12197:SF251">
    <property type="entry name" value="EG:BACR7C10.4 PROTEIN"/>
    <property type="match status" value="1"/>
</dbReference>
<keyword evidence="3" id="KW-1185">Reference proteome</keyword>
<dbReference type="OrthoDB" id="425134at2759"/>
<name>A0A7J6LN13_PERCH</name>
<dbReference type="SMART" id="SM00317">
    <property type="entry name" value="SET"/>
    <property type="match status" value="1"/>
</dbReference>
<dbReference type="SUPFAM" id="SSF82199">
    <property type="entry name" value="SET domain"/>
    <property type="match status" value="1"/>
</dbReference>
<evidence type="ECO:0000313" key="3">
    <source>
        <dbReference type="Proteomes" id="UP000591131"/>
    </source>
</evidence>
<dbReference type="PANTHER" id="PTHR12197">
    <property type="entry name" value="HISTONE-LYSINE N-METHYLTRANSFERASE SMYD"/>
    <property type="match status" value="1"/>
</dbReference>
<accession>A0A7J6LN13</accession>
<dbReference type="InterPro" id="IPR001214">
    <property type="entry name" value="SET_dom"/>
</dbReference>
<evidence type="ECO:0000259" key="1">
    <source>
        <dbReference type="PROSITE" id="PS50280"/>
    </source>
</evidence>
<protein>
    <recommendedName>
        <fullName evidence="1">SET domain-containing protein</fullName>
    </recommendedName>
</protein>
<proteinExistence type="predicted"/>
<dbReference type="EMBL" id="JAAPAO010000404">
    <property type="protein sequence ID" value="KAF4660692.1"/>
    <property type="molecule type" value="Genomic_DNA"/>
</dbReference>
<organism evidence="2 3">
    <name type="scientific">Perkinsus chesapeaki</name>
    <name type="common">Clam parasite</name>
    <name type="synonym">Perkinsus andrewsi</name>
    <dbReference type="NCBI Taxonomy" id="330153"/>
    <lineage>
        <taxon>Eukaryota</taxon>
        <taxon>Sar</taxon>
        <taxon>Alveolata</taxon>
        <taxon>Perkinsozoa</taxon>
        <taxon>Perkinsea</taxon>
        <taxon>Perkinsida</taxon>
        <taxon>Perkinsidae</taxon>
        <taxon>Perkinsus</taxon>
    </lineage>
</organism>
<feature type="domain" description="SET" evidence="1">
    <location>
        <begin position="71"/>
        <end position="235"/>
    </location>
</feature>
<comment type="caution">
    <text evidence="2">The sequence shown here is derived from an EMBL/GenBank/DDBJ whole genome shotgun (WGS) entry which is preliminary data.</text>
</comment>
<gene>
    <name evidence="2" type="ORF">FOL47_007060</name>
</gene>
<sequence>MMGSAHDYVATEKQFSQWASEPQNVSKIGEIRLVASELKNSRLVSALGLKPVGEKADEVSSALCPSFVVNTGIAVKETEAAGRGVVATRDLGAGTLILMGRPLVSVMDQKLLSEGLGDTEAVTAALTGKYPSLEELPPEVKNLHPLCDLQDASKWREALTDAARLNSMGFYTFPELVNSYEDHNRYLTGTAVYPVASMFNHSCTPNVSRASLGDLTWFRTTTKIKCGEDLTISYIGTDLLCEPKAVRQKHLARDFCCQCPACRSEGEDSTEIMQFSLQDRLELKMLEPIERLDQTAKLLESQDEGQRFLAKDCTYIMTERCRSFTDIGEYQAAADQWGSVLAFCQQHLPARDPYLAEVAMNYVFSQILVIATSDEKHESEIKCPIDIRNCLELAFGPFSAIKPFVIDEIRSMVCPVVGDDNTDDWVRQIIEIIES</sequence>
<dbReference type="GO" id="GO:0005634">
    <property type="term" value="C:nucleus"/>
    <property type="evidence" value="ECO:0007669"/>
    <property type="project" value="TreeGrafter"/>
</dbReference>
<dbReference type="InterPro" id="IPR046341">
    <property type="entry name" value="SET_dom_sf"/>
</dbReference>
<dbReference type="Gene3D" id="2.170.270.10">
    <property type="entry name" value="SET domain"/>
    <property type="match status" value="1"/>
</dbReference>
<dbReference type="PROSITE" id="PS50280">
    <property type="entry name" value="SET"/>
    <property type="match status" value="1"/>
</dbReference>
<dbReference type="Pfam" id="PF00856">
    <property type="entry name" value="SET"/>
    <property type="match status" value="1"/>
</dbReference>
<dbReference type="Proteomes" id="UP000591131">
    <property type="component" value="Unassembled WGS sequence"/>
</dbReference>
<dbReference type="AlphaFoldDB" id="A0A7J6LN13"/>
<dbReference type="InterPro" id="IPR050869">
    <property type="entry name" value="H3K4_H4K5_MeTrfase"/>
</dbReference>
<evidence type="ECO:0000313" key="2">
    <source>
        <dbReference type="EMBL" id="KAF4660692.1"/>
    </source>
</evidence>